<dbReference type="InterPro" id="IPR029068">
    <property type="entry name" value="Glyas_Bleomycin-R_OHBP_Dase"/>
</dbReference>
<reference evidence="2 3" key="1">
    <citation type="journal article" date="2019" name="Int. J. Syst. Evol. Microbiol.">
        <title>The Global Catalogue of Microorganisms (GCM) 10K type strain sequencing project: providing services to taxonomists for standard genome sequencing and annotation.</title>
        <authorList>
            <consortium name="The Broad Institute Genomics Platform"/>
            <consortium name="The Broad Institute Genome Sequencing Center for Infectious Disease"/>
            <person name="Wu L."/>
            <person name="Ma J."/>
        </authorList>
    </citation>
    <scope>NUCLEOTIDE SEQUENCE [LARGE SCALE GENOMIC DNA]</scope>
    <source>
        <strain evidence="2 3">JCM 7356</strain>
    </source>
</reference>
<organism evidence="2 3">
    <name type="scientific">Kitasatospora cystarginea</name>
    <dbReference type="NCBI Taxonomy" id="58350"/>
    <lineage>
        <taxon>Bacteria</taxon>
        <taxon>Bacillati</taxon>
        <taxon>Actinomycetota</taxon>
        <taxon>Actinomycetes</taxon>
        <taxon>Kitasatosporales</taxon>
        <taxon>Streptomycetaceae</taxon>
        <taxon>Kitasatospora</taxon>
    </lineage>
</organism>
<gene>
    <name evidence="2" type="ORF">GCM10010430_64360</name>
</gene>
<dbReference type="Gene3D" id="3.10.180.10">
    <property type="entry name" value="2,3-Dihydroxybiphenyl 1,2-Dioxygenase, domain 1"/>
    <property type="match status" value="1"/>
</dbReference>
<keyword evidence="3" id="KW-1185">Reference proteome</keyword>
<name>A0ABN3ETC7_9ACTN</name>
<evidence type="ECO:0000313" key="3">
    <source>
        <dbReference type="Proteomes" id="UP001500305"/>
    </source>
</evidence>
<comment type="caution">
    <text evidence="2">The sequence shown here is derived from an EMBL/GenBank/DDBJ whole genome shotgun (WGS) entry which is preliminary data.</text>
</comment>
<dbReference type="InterPro" id="IPR037523">
    <property type="entry name" value="VOC_core"/>
</dbReference>
<protein>
    <submittedName>
        <fullName evidence="2">VOC family protein</fullName>
    </submittedName>
</protein>
<evidence type="ECO:0000259" key="1">
    <source>
        <dbReference type="PROSITE" id="PS51819"/>
    </source>
</evidence>
<dbReference type="EMBL" id="BAAATR010000039">
    <property type="protein sequence ID" value="GAA2269756.1"/>
    <property type="molecule type" value="Genomic_DNA"/>
</dbReference>
<accession>A0ABN3ETC7</accession>
<evidence type="ECO:0000313" key="2">
    <source>
        <dbReference type="EMBL" id="GAA2269756.1"/>
    </source>
</evidence>
<dbReference type="InterPro" id="IPR004360">
    <property type="entry name" value="Glyas_Fos-R_dOase_dom"/>
</dbReference>
<dbReference type="SUPFAM" id="SSF54593">
    <property type="entry name" value="Glyoxalase/Bleomycin resistance protein/Dihydroxybiphenyl dioxygenase"/>
    <property type="match status" value="1"/>
</dbReference>
<dbReference type="RefSeq" id="WP_344640074.1">
    <property type="nucleotide sequence ID" value="NZ_BAAATR010000039.1"/>
</dbReference>
<proteinExistence type="predicted"/>
<dbReference type="PROSITE" id="PS51819">
    <property type="entry name" value="VOC"/>
    <property type="match status" value="1"/>
</dbReference>
<dbReference type="Pfam" id="PF00903">
    <property type="entry name" value="Glyoxalase"/>
    <property type="match status" value="1"/>
</dbReference>
<dbReference type="Proteomes" id="UP001500305">
    <property type="component" value="Unassembled WGS sequence"/>
</dbReference>
<sequence length="147" mass="16061">MRYFPGRSGTGLPSLEEEVVEMLTDAPVHAVIPATDLERATAFYRDTLGLKLALDSEQEVRFESGGTVFSVYRTPNGGKAGHTLASWQVADLAAEMAELRSRGVAFEDYDLPGLKTVNGVAEAEGMRCSWFKDSEGNALCLVEERTR</sequence>
<feature type="domain" description="VOC" evidence="1">
    <location>
        <begin position="26"/>
        <end position="144"/>
    </location>
</feature>